<evidence type="ECO:0000313" key="2">
    <source>
        <dbReference type="EMBL" id="KEF55117.1"/>
    </source>
</evidence>
<accession>A0A072P5W8</accession>
<dbReference type="RefSeq" id="XP_013257707.1">
    <property type="nucleotide sequence ID" value="XM_013402253.1"/>
</dbReference>
<sequence length="504" mass="55636">MKLRSPPEDSLEPTCTISFFDCFSPSSSHEDEMRRKASRPEGECYRKESQTSKNLLLMSLAGVEREMRIMYQQPHLVPPMKLTVFDAMPATPTPPPPSQLSKLVSHGKASLRSSLSIRRPRPSISEPQPPLPAGQDLPFRRPTQKYRPLELSIYMPSNRLSELPEFDRLSFTDVGEIKLPSRALVRTKSEEFISHKISTFPTPPKPASMIEQRRLSHFRPDVSSTVISVSRPPSEYDALHSHPVSWASPPALPPAAYMTGRSEPSVAVLTPMQEEFSPLPTTSITVDGVELNFPQVGRGAPMSPVHPSRLSEEESAPAPLVPSGIARNFSKLSAPREEANPPAYFHPNYQTQKRISQWLSHRGHSASVSTVATTKTSSTTASFAEHRRKRSQFYQLSAAPPKPLSLWPRQHQRTMTESTVASTVDTDILSFEVQSQTDSSITTAPDLQSRSGTIKSVSHGLRPILSGVPDVPPCYADVISHVDDDMMIKEIGGPLRSPGVGVAF</sequence>
<feature type="compositionally biased region" description="Low complexity" evidence="1">
    <location>
        <begin position="111"/>
        <end position="126"/>
    </location>
</feature>
<dbReference type="VEuPathDB" id="FungiDB:A1O9_08770"/>
<evidence type="ECO:0000256" key="1">
    <source>
        <dbReference type="SAM" id="MobiDB-lite"/>
    </source>
</evidence>
<keyword evidence="3" id="KW-1185">Reference proteome</keyword>
<dbReference type="AlphaFoldDB" id="A0A072P5W8"/>
<comment type="caution">
    <text evidence="2">The sequence shown here is derived from an EMBL/GenBank/DDBJ whole genome shotgun (WGS) entry which is preliminary data.</text>
</comment>
<dbReference type="HOGENOM" id="CLU_540819_0_0_1"/>
<proteinExistence type="predicted"/>
<feature type="region of interest" description="Disordered" evidence="1">
    <location>
        <begin position="26"/>
        <end position="50"/>
    </location>
</feature>
<dbReference type="Proteomes" id="UP000027920">
    <property type="component" value="Unassembled WGS sequence"/>
</dbReference>
<dbReference type="GeneID" id="25283681"/>
<gene>
    <name evidence="2" type="ORF">A1O9_08770</name>
</gene>
<feature type="region of interest" description="Disordered" evidence="1">
    <location>
        <begin position="111"/>
        <end position="140"/>
    </location>
</feature>
<evidence type="ECO:0000313" key="3">
    <source>
        <dbReference type="Proteomes" id="UP000027920"/>
    </source>
</evidence>
<dbReference type="EMBL" id="AMGV01000008">
    <property type="protein sequence ID" value="KEF55117.1"/>
    <property type="molecule type" value="Genomic_DNA"/>
</dbReference>
<dbReference type="STRING" id="1182545.A0A072P5W8"/>
<organism evidence="2 3">
    <name type="scientific">Exophiala aquamarina CBS 119918</name>
    <dbReference type="NCBI Taxonomy" id="1182545"/>
    <lineage>
        <taxon>Eukaryota</taxon>
        <taxon>Fungi</taxon>
        <taxon>Dikarya</taxon>
        <taxon>Ascomycota</taxon>
        <taxon>Pezizomycotina</taxon>
        <taxon>Eurotiomycetes</taxon>
        <taxon>Chaetothyriomycetidae</taxon>
        <taxon>Chaetothyriales</taxon>
        <taxon>Herpotrichiellaceae</taxon>
        <taxon>Exophiala</taxon>
    </lineage>
</organism>
<dbReference type="OrthoDB" id="3595619at2759"/>
<feature type="compositionally biased region" description="Basic and acidic residues" evidence="1">
    <location>
        <begin position="28"/>
        <end position="50"/>
    </location>
</feature>
<protein>
    <submittedName>
        <fullName evidence="2">Uncharacterized protein</fullName>
    </submittedName>
</protein>
<reference evidence="2 3" key="1">
    <citation type="submission" date="2013-03" db="EMBL/GenBank/DDBJ databases">
        <title>The Genome Sequence of Exophiala aquamarina CBS 119918.</title>
        <authorList>
            <consortium name="The Broad Institute Genomics Platform"/>
            <person name="Cuomo C."/>
            <person name="de Hoog S."/>
            <person name="Gorbushina A."/>
            <person name="Walker B."/>
            <person name="Young S.K."/>
            <person name="Zeng Q."/>
            <person name="Gargeya S."/>
            <person name="Fitzgerald M."/>
            <person name="Haas B."/>
            <person name="Abouelleil A."/>
            <person name="Allen A.W."/>
            <person name="Alvarado L."/>
            <person name="Arachchi H.M."/>
            <person name="Berlin A.M."/>
            <person name="Chapman S.B."/>
            <person name="Gainer-Dewar J."/>
            <person name="Goldberg J."/>
            <person name="Griggs A."/>
            <person name="Gujja S."/>
            <person name="Hansen M."/>
            <person name="Howarth C."/>
            <person name="Imamovic A."/>
            <person name="Ireland A."/>
            <person name="Larimer J."/>
            <person name="McCowan C."/>
            <person name="Murphy C."/>
            <person name="Pearson M."/>
            <person name="Poon T.W."/>
            <person name="Priest M."/>
            <person name="Roberts A."/>
            <person name="Saif S."/>
            <person name="Shea T."/>
            <person name="Sisk P."/>
            <person name="Sykes S."/>
            <person name="Wortman J."/>
            <person name="Nusbaum C."/>
            <person name="Birren B."/>
        </authorList>
    </citation>
    <scope>NUCLEOTIDE SEQUENCE [LARGE SCALE GENOMIC DNA]</scope>
    <source>
        <strain evidence="2 3">CBS 119918</strain>
    </source>
</reference>
<name>A0A072P5W8_9EURO</name>